<keyword evidence="1" id="KW-0813">Transport</keyword>
<evidence type="ECO:0000313" key="5">
    <source>
        <dbReference type="EMBL" id="TCK59881.1"/>
    </source>
</evidence>
<evidence type="ECO:0000256" key="2">
    <source>
        <dbReference type="ARBA" id="ARBA00022741"/>
    </source>
</evidence>
<dbReference type="Gene3D" id="3.40.50.300">
    <property type="entry name" value="P-loop containing nucleotide triphosphate hydrolases"/>
    <property type="match status" value="1"/>
</dbReference>
<feature type="domain" description="ABC transporter" evidence="4">
    <location>
        <begin position="14"/>
        <end position="244"/>
    </location>
</feature>
<dbReference type="RefSeq" id="WP_165871280.1">
    <property type="nucleotide sequence ID" value="NZ_SMGG01000005.1"/>
</dbReference>
<dbReference type="Pfam" id="PF00005">
    <property type="entry name" value="ABC_tran"/>
    <property type="match status" value="1"/>
</dbReference>
<dbReference type="AlphaFoldDB" id="A0A4V2PRR2"/>
<dbReference type="InterPro" id="IPR017871">
    <property type="entry name" value="ABC_transporter-like_CS"/>
</dbReference>
<dbReference type="EMBL" id="SMGG01000005">
    <property type="protein sequence ID" value="TCK59881.1"/>
    <property type="molecule type" value="Genomic_DNA"/>
</dbReference>
<accession>A0A4V2PRR2</accession>
<dbReference type="SMART" id="SM00382">
    <property type="entry name" value="AAA"/>
    <property type="match status" value="1"/>
</dbReference>
<keyword evidence="2" id="KW-0547">Nucleotide-binding</keyword>
<organism evidence="5 6">
    <name type="scientific">Seleniivibrio woodruffii</name>
    <dbReference type="NCBI Taxonomy" id="1078050"/>
    <lineage>
        <taxon>Bacteria</taxon>
        <taxon>Pseudomonadati</taxon>
        <taxon>Deferribacterota</taxon>
        <taxon>Deferribacteres</taxon>
        <taxon>Deferribacterales</taxon>
        <taxon>Geovibrionaceae</taxon>
        <taxon>Seleniivibrio</taxon>
    </lineage>
</organism>
<proteinExistence type="predicted"/>
<comment type="caution">
    <text evidence="5">The sequence shown here is derived from an EMBL/GenBank/DDBJ whole genome shotgun (WGS) entry which is preliminary data.</text>
</comment>
<gene>
    <name evidence="5" type="ORF">C8D98_2048</name>
</gene>
<dbReference type="PROSITE" id="PS00211">
    <property type="entry name" value="ABC_TRANSPORTER_1"/>
    <property type="match status" value="1"/>
</dbReference>
<name>A0A4V2PRR2_9BACT</name>
<dbReference type="CDD" id="cd03293">
    <property type="entry name" value="ABC_NrtD_SsuB_transporters"/>
    <property type="match status" value="1"/>
</dbReference>
<dbReference type="PROSITE" id="PS50893">
    <property type="entry name" value="ABC_TRANSPORTER_2"/>
    <property type="match status" value="1"/>
</dbReference>
<dbReference type="InterPro" id="IPR003439">
    <property type="entry name" value="ABC_transporter-like_ATP-bd"/>
</dbReference>
<evidence type="ECO:0000256" key="1">
    <source>
        <dbReference type="ARBA" id="ARBA00022448"/>
    </source>
</evidence>
<evidence type="ECO:0000256" key="3">
    <source>
        <dbReference type="ARBA" id="ARBA00022840"/>
    </source>
</evidence>
<evidence type="ECO:0000313" key="6">
    <source>
        <dbReference type="Proteomes" id="UP000294614"/>
    </source>
</evidence>
<dbReference type="Proteomes" id="UP000294614">
    <property type="component" value="Unassembled WGS sequence"/>
</dbReference>
<dbReference type="InterPro" id="IPR050166">
    <property type="entry name" value="ABC_transporter_ATP-bind"/>
</dbReference>
<keyword evidence="6" id="KW-1185">Reference proteome</keyword>
<dbReference type="InterPro" id="IPR003593">
    <property type="entry name" value="AAA+_ATPase"/>
</dbReference>
<sequence length="266" mass="29358">MVTKHLQHAHSAALSVRGVSKVFKDSDGTALEALTPVDLDVKKGEFVSIVGPSGCGKSTLLRIVAGLETATAGQITLDGSPIAGTNPEVGLIFQQPTLFPWLTLENNIKFGPRSRGITITDEEVDEYLTLTGLEGFKKAHPHKLSGGMMQRAAIARALANEPSILLLDEPLGALDAFTRMKMQDEILNIRNRRDTTMIMVTHDIDEAIYMSDRIIIMSDRPGRIKNIINVELERPRKRNSPTFTELRSQILKTFGFAKEFSQDFAI</sequence>
<dbReference type="SUPFAM" id="SSF52540">
    <property type="entry name" value="P-loop containing nucleoside triphosphate hydrolases"/>
    <property type="match status" value="1"/>
</dbReference>
<keyword evidence="3 5" id="KW-0067">ATP-binding</keyword>
<reference evidence="5 6" key="1">
    <citation type="submission" date="2019-03" db="EMBL/GenBank/DDBJ databases">
        <title>Genomic Encyclopedia of Type Strains, Phase IV (KMG-IV): sequencing the most valuable type-strain genomes for metagenomic binning, comparative biology and taxonomic classification.</title>
        <authorList>
            <person name="Goeker M."/>
        </authorList>
    </citation>
    <scope>NUCLEOTIDE SEQUENCE [LARGE SCALE GENOMIC DNA]</scope>
    <source>
        <strain evidence="5 6">DSM 24984</strain>
    </source>
</reference>
<dbReference type="PANTHER" id="PTHR42788:SF13">
    <property type="entry name" value="ALIPHATIC SULFONATES IMPORT ATP-BINDING PROTEIN SSUB"/>
    <property type="match status" value="1"/>
</dbReference>
<dbReference type="GO" id="GO:0005524">
    <property type="term" value="F:ATP binding"/>
    <property type="evidence" value="ECO:0007669"/>
    <property type="project" value="UniProtKB-KW"/>
</dbReference>
<evidence type="ECO:0000259" key="4">
    <source>
        <dbReference type="PROSITE" id="PS50893"/>
    </source>
</evidence>
<dbReference type="GO" id="GO:0016887">
    <property type="term" value="F:ATP hydrolysis activity"/>
    <property type="evidence" value="ECO:0007669"/>
    <property type="project" value="InterPro"/>
</dbReference>
<protein>
    <submittedName>
        <fullName evidence="5">NitT/TauT family transport system ATP-binding protein/sulfonate transport system ATP-binding protein</fullName>
    </submittedName>
</protein>
<dbReference type="PANTHER" id="PTHR42788">
    <property type="entry name" value="TAURINE IMPORT ATP-BINDING PROTEIN-RELATED"/>
    <property type="match status" value="1"/>
</dbReference>
<dbReference type="InterPro" id="IPR027417">
    <property type="entry name" value="P-loop_NTPase"/>
</dbReference>